<dbReference type="PANTHER" id="PTHR43273:SF3">
    <property type="entry name" value="ANAEROBIC SULFATASE-MATURATING ENZYME HOMOLOG ASLB-RELATED"/>
    <property type="match status" value="1"/>
</dbReference>
<comment type="cofactor">
    <cofactor evidence="1">
        <name>[4Fe-4S] cluster</name>
        <dbReference type="ChEBI" id="CHEBI:49883"/>
    </cofactor>
</comment>
<evidence type="ECO:0000256" key="1">
    <source>
        <dbReference type="ARBA" id="ARBA00001966"/>
    </source>
</evidence>
<dbReference type="InterPro" id="IPR013785">
    <property type="entry name" value="Aldolase_TIM"/>
</dbReference>
<dbReference type="GO" id="GO:0051536">
    <property type="term" value="F:iron-sulfur cluster binding"/>
    <property type="evidence" value="ECO:0007669"/>
    <property type="project" value="UniProtKB-KW"/>
</dbReference>
<accession>A0AAU6WQQ3</accession>
<keyword evidence="9" id="KW-1185">Reference proteome</keyword>
<dbReference type="EMBL" id="CP154834">
    <property type="protein sequence ID" value="XAO74152.1"/>
    <property type="molecule type" value="Genomic_DNA"/>
</dbReference>
<dbReference type="Gene3D" id="3.20.20.70">
    <property type="entry name" value="Aldolase class I"/>
    <property type="match status" value="1"/>
</dbReference>
<evidence type="ECO:0000259" key="7">
    <source>
        <dbReference type="PROSITE" id="PS51918"/>
    </source>
</evidence>
<dbReference type="InterPro" id="IPR058240">
    <property type="entry name" value="rSAM_sf"/>
</dbReference>
<evidence type="ECO:0000256" key="3">
    <source>
        <dbReference type="ARBA" id="ARBA00022723"/>
    </source>
</evidence>
<dbReference type="GO" id="GO:0016491">
    <property type="term" value="F:oxidoreductase activity"/>
    <property type="evidence" value="ECO:0007669"/>
    <property type="project" value="InterPro"/>
</dbReference>
<evidence type="ECO:0000256" key="6">
    <source>
        <dbReference type="ARBA" id="ARBA00023601"/>
    </source>
</evidence>
<evidence type="ECO:0000256" key="5">
    <source>
        <dbReference type="ARBA" id="ARBA00023014"/>
    </source>
</evidence>
<reference evidence="8 9" key="1">
    <citation type="submission" date="2024-04" db="EMBL/GenBank/DDBJ databases">
        <title>Genome sequencing and assembly of rice foliar adapted Chryseobacterium endophyticum OsEnb-ALM-A6.</title>
        <authorList>
            <person name="Kumar S."/>
            <person name="Javed M."/>
            <person name="Chouhan V."/>
            <person name="Charishma K."/>
            <person name="Patel A."/>
            <person name="Kumar M."/>
            <person name="Sahu K.P."/>
            <person name="Kumar A."/>
        </authorList>
    </citation>
    <scope>NUCLEOTIDE SEQUENCE [LARGE SCALE GENOMIC DNA]</scope>
    <source>
        <strain evidence="8 9">OsEnb-ALM-A6</strain>
    </source>
</reference>
<name>A0AAU6WQQ3_9FLAO</name>
<proteinExistence type="inferred from homology"/>
<dbReference type="SUPFAM" id="SSF102114">
    <property type="entry name" value="Radical SAM enzymes"/>
    <property type="match status" value="1"/>
</dbReference>
<dbReference type="CDD" id="cd01335">
    <property type="entry name" value="Radical_SAM"/>
    <property type="match status" value="1"/>
</dbReference>
<dbReference type="SFLD" id="SFLDS00029">
    <property type="entry name" value="Radical_SAM"/>
    <property type="match status" value="1"/>
</dbReference>
<evidence type="ECO:0000313" key="9">
    <source>
        <dbReference type="Proteomes" id="UP001463665"/>
    </source>
</evidence>
<keyword evidence="3" id="KW-0479">Metal-binding</keyword>
<dbReference type="RefSeq" id="WP_345766405.1">
    <property type="nucleotide sequence ID" value="NZ_CP154834.1"/>
</dbReference>
<sequence>MHRHKKDIESYFKLPAGDLENHYPAIYQNLLDINAIIDEHTDELQEVIQRSKEVDYADNSYRLIINPTMNCNFKCWYCYESHIVGSKMSTSGVEKIFKFIDKTLQINPNLKSFDLSFFGGEPLMYYSKVTEPIINYYRTKYEEYPAIHFSISFTTNGYLLNEKMVHHLIYENDEKFFQITLDGSREEHNKVRVAQKEEGSYDKIISSIKRLLKEKINVLIRINYTAENIESTKYIADDIIDIPEEDRKYLSISFHQVWQDIEVNNIEDKVKEVMDVYKKHKFIPQGEEIQLLEGLANPCYADKKMKQLLITTEMYLNVLREILQMTINTDP</sequence>
<dbReference type="AlphaFoldDB" id="A0AAU6WQQ3"/>
<feature type="domain" description="Radical SAM core" evidence="7">
    <location>
        <begin position="57"/>
        <end position="292"/>
    </location>
</feature>
<dbReference type="SFLD" id="SFLDG01067">
    <property type="entry name" value="SPASM/twitch_domain_containing"/>
    <property type="match status" value="1"/>
</dbReference>
<dbReference type="InterPro" id="IPR007197">
    <property type="entry name" value="rSAM"/>
</dbReference>
<evidence type="ECO:0000256" key="4">
    <source>
        <dbReference type="ARBA" id="ARBA00023004"/>
    </source>
</evidence>
<keyword evidence="2" id="KW-0949">S-adenosyl-L-methionine</keyword>
<dbReference type="PANTHER" id="PTHR43273">
    <property type="entry name" value="ANAEROBIC SULFATASE-MATURATING ENZYME HOMOLOG ASLB-RELATED"/>
    <property type="match status" value="1"/>
</dbReference>
<dbReference type="PROSITE" id="PS51918">
    <property type="entry name" value="RADICAL_SAM"/>
    <property type="match status" value="1"/>
</dbReference>
<dbReference type="InterPro" id="IPR023867">
    <property type="entry name" value="Sulphatase_maturase_rSAM"/>
</dbReference>
<evidence type="ECO:0000256" key="2">
    <source>
        <dbReference type="ARBA" id="ARBA00022691"/>
    </source>
</evidence>
<organism evidence="8 9">
    <name type="scientific">Chryseobacterium endophyticum</name>
    <dbReference type="NCBI Taxonomy" id="1854762"/>
    <lineage>
        <taxon>Bacteria</taxon>
        <taxon>Pseudomonadati</taxon>
        <taxon>Bacteroidota</taxon>
        <taxon>Flavobacteriia</taxon>
        <taxon>Flavobacteriales</taxon>
        <taxon>Weeksellaceae</taxon>
        <taxon>Chryseobacterium group</taxon>
        <taxon>Chryseobacterium</taxon>
    </lineage>
</organism>
<comment type="similarity">
    <text evidence="6">Belongs to the radical SAM superfamily. Anaerobic sulfatase-maturating enzyme family.</text>
</comment>
<dbReference type="Pfam" id="PF04055">
    <property type="entry name" value="Radical_SAM"/>
    <property type="match status" value="1"/>
</dbReference>
<gene>
    <name evidence="8" type="ORF">AAFP95_21275</name>
</gene>
<evidence type="ECO:0000313" key="8">
    <source>
        <dbReference type="EMBL" id="XAO74152.1"/>
    </source>
</evidence>
<dbReference type="Proteomes" id="UP001463665">
    <property type="component" value="Chromosome"/>
</dbReference>
<protein>
    <submittedName>
        <fullName evidence="8">Radical SAM protein</fullName>
    </submittedName>
</protein>
<keyword evidence="5" id="KW-0411">Iron-sulfur</keyword>
<keyword evidence="4" id="KW-0408">Iron</keyword>
<dbReference type="GO" id="GO:0046872">
    <property type="term" value="F:metal ion binding"/>
    <property type="evidence" value="ECO:0007669"/>
    <property type="project" value="UniProtKB-KW"/>
</dbReference>